<comment type="caution">
    <text evidence="1">The sequence shown here is derived from an EMBL/GenBank/DDBJ whole genome shotgun (WGS) entry which is preliminary data.</text>
</comment>
<gene>
    <name evidence="1" type="ORF">LCGC14_1822990</name>
</gene>
<dbReference type="EMBL" id="LAZR01017881">
    <property type="protein sequence ID" value="KKL98580.1"/>
    <property type="molecule type" value="Genomic_DNA"/>
</dbReference>
<sequence length="159" mass="17776">MSFQEAFPELKSTAPLLEGEHAADRKYLVDNLRRQQLIDLAAAWDLEIDGNAPKHVILIPMREAEGKGIFLTPCPHPLMLARASRKTDDRRLDRATEAGMTLEEVAQLDYLRLGGILRKEEDGPGTMKDLRARAKALGINTFGQTKVWIQEQLDQADAA</sequence>
<protein>
    <submittedName>
        <fullName evidence="1">Uncharacterized protein</fullName>
    </submittedName>
</protein>
<reference evidence="1" key="1">
    <citation type="journal article" date="2015" name="Nature">
        <title>Complex archaea that bridge the gap between prokaryotes and eukaryotes.</title>
        <authorList>
            <person name="Spang A."/>
            <person name="Saw J.H."/>
            <person name="Jorgensen S.L."/>
            <person name="Zaremba-Niedzwiedzka K."/>
            <person name="Martijn J."/>
            <person name="Lind A.E."/>
            <person name="van Eijk R."/>
            <person name="Schleper C."/>
            <person name="Guy L."/>
            <person name="Ettema T.J."/>
        </authorList>
    </citation>
    <scope>NUCLEOTIDE SEQUENCE</scope>
</reference>
<accession>A0A0F9IY32</accession>
<dbReference type="AlphaFoldDB" id="A0A0F9IY32"/>
<evidence type="ECO:0000313" key="1">
    <source>
        <dbReference type="EMBL" id="KKL98580.1"/>
    </source>
</evidence>
<proteinExistence type="predicted"/>
<organism evidence="1">
    <name type="scientific">marine sediment metagenome</name>
    <dbReference type="NCBI Taxonomy" id="412755"/>
    <lineage>
        <taxon>unclassified sequences</taxon>
        <taxon>metagenomes</taxon>
        <taxon>ecological metagenomes</taxon>
    </lineage>
</organism>
<name>A0A0F9IY32_9ZZZZ</name>